<evidence type="ECO:0000256" key="6">
    <source>
        <dbReference type="ARBA" id="ARBA00023136"/>
    </source>
</evidence>
<accession>A0A835K502</accession>
<keyword evidence="3" id="KW-0812">Transmembrane</keyword>
<sequence>MNPASSARTWIPKSTSGAHFAVQLRNLTSSRHLYFNSNALSSTVPLTLWSLKDLLILNQDSNSLRGSLLQQVGGMQLEECKFSYLWICQGTNFQVTFQSQQGLLQNLTDISESNNSFQGPIPGSFSDMVSLEFLDLSQNSFSGEIPKSLEKLPYLKYLNEKFQVEGHLVTSQLNFLCGMRHFVALLVPECSSDSHWRSRSKLILLSIPIFYGGFHSVSYKMSTKMQKRSRPRSPNTTSKNLDWNLCVQQMNFMRVICMVGEVLALYMKERFQMVQMLLFMFSICSYKERSEVSIQLRAALDIATLSKSSAGALILSSKPWSSTLKELCLESNSFTNDPSTQELSYVNSLTNYRELVALRVGHNPLYGMLPNSIVNLSSFLQAFRTCLSTQKMSQIKLRFKIKAIIT</sequence>
<organism evidence="7 8">
    <name type="scientific">Salix dunnii</name>
    <dbReference type="NCBI Taxonomy" id="1413687"/>
    <lineage>
        <taxon>Eukaryota</taxon>
        <taxon>Viridiplantae</taxon>
        <taxon>Streptophyta</taxon>
        <taxon>Embryophyta</taxon>
        <taxon>Tracheophyta</taxon>
        <taxon>Spermatophyta</taxon>
        <taxon>Magnoliopsida</taxon>
        <taxon>eudicotyledons</taxon>
        <taxon>Gunneridae</taxon>
        <taxon>Pentapetalae</taxon>
        <taxon>rosids</taxon>
        <taxon>fabids</taxon>
        <taxon>Malpighiales</taxon>
        <taxon>Salicaceae</taxon>
        <taxon>Saliceae</taxon>
        <taxon>Salix</taxon>
    </lineage>
</organism>
<protein>
    <submittedName>
        <fullName evidence="7">Uncharacterized protein</fullName>
    </submittedName>
</protein>
<comment type="caution">
    <text evidence="7">The sequence shown here is derived from an EMBL/GenBank/DDBJ whole genome shotgun (WGS) entry which is preliminary data.</text>
</comment>
<reference evidence="7 8" key="1">
    <citation type="submission" date="2020-10" db="EMBL/GenBank/DDBJ databases">
        <title>Plant Genome Project.</title>
        <authorList>
            <person name="Zhang R.-G."/>
        </authorList>
    </citation>
    <scope>NUCLEOTIDE SEQUENCE [LARGE SCALE GENOMIC DNA]</scope>
    <source>
        <strain evidence="7">FAFU-HL-1</strain>
        <tissue evidence="7">Leaf</tissue>
    </source>
</reference>
<comment type="subcellular location">
    <subcellularLocation>
        <location evidence="1">Membrane</location>
    </subcellularLocation>
</comment>
<gene>
    <name evidence="7" type="ORF">SADUNF_Sadunf06G0020900</name>
</gene>
<keyword evidence="2" id="KW-0433">Leucine-rich repeat</keyword>
<dbReference type="OrthoDB" id="1713839at2759"/>
<dbReference type="SUPFAM" id="SSF52058">
    <property type="entry name" value="L domain-like"/>
    <property type="match status" value="1"/>
</dbReference>
<dbReference type="InterPro" id="IPR032675">
    <property type="entry name" value="LRR_dom_sf"/>
</dbReference>
<proteinExistence type="predicted"/>
<keyword evidence="6" id="KW-0472">Membrane</keyword>
<dbReference type="GO" id="GO:0016020">
    <property type="term" value="C:membrane"/>
    <property type="evidence" value="ECO:0007669"/>
    <property type="project" value="UniProtKB-SubCell"/>
</dbReference>
<evidence type="ECO:0000256" key="4">
    <source>
        <dbReference type="ARBA" id="ARBA00022737"/>
    </source>
</evidence>
<keyword evidence="5" id="KW-1133">Transmembrane helix</keyword>
<evidence type="ECO:0000256" key="1">
    <source>
        <dbReference type="ARBA" id="ARBA00004370"/>
    </source>
</evidence>
<evidence type="ECO:0000256" key="2">
    <source>
        <dbReference type="ARBA" id="ARBA00022614"/>
    </source>
</evidence>
<dbReference type="InterPro" id="IPR001611">
    <property type="entry name" value="Leu-rich_rpt"/>
</dbReference>
<evidence type="ECO:0000313" key="8">
    <source>
        <dbReference type="Proteomes" id="UP000657918"/>
    </source>
</evidence>
<name>A0A835K502_9ROSI</name>
<dbReference type="AlphaFoldDB" id="A0A835K502"/>
<dbReference type="PANTHER" id="PTHR27008">
    <property type="entry name" value="OS04G0122200 PROTEIN"/>
    <property type="match status" value="1"/>
</dbReference>
<dbReference type="Gene3D" id="3.80.10.10">
    <property type="entry name" value="Ribonuclease Inhibitor"/>
    <property type="match status" value="1"/>
</dbReference>
<keyword evidence="4" id="KW-0677">Repeat</keyword>
<dbReference type="PANTHER" id="PTHR27008:SF497">
    <property type="entry name" value="OS11G0695000 PROTEIN"/>
    <property type="match status" value="1"/>
</dbReference>
<dbReference type="InterPro" id="IPR051809">
    <property type="entry name" value="Plant_receptor-like_S/T_kinase"/>
</dbReference>
<keyword evidence="8" id="KW-1185">Reference proteome</keyword>
<dbReference type="Proteomes" id="UP000657918">
    <property type="component" value="Unassembled WGS sequence"/>
</dbReference>
<evidence type="ECO:0000256" key="5">
    <source>
        <dbReference type="ARBA" id="ARBA00022989"/>
    </source>
</evidence>
<evidence type="ECO:0000256" key="3">
    <source>
        <dbReference type="ARBA" id="ARBA00022692"/>
    </source>
</evidence>
<dbReference type="EMBL" id="JADGMS010000006">
    <property type="protein sequence ID" value="KAF9679496.1"/>
    <property type="molecule type" value="Genomic_DNA"/>
</dbReference>
<evidence type="ECO:0000313" key="7">
    <source>
        <dbReference type="EMBL" id="KAF9679496.1"/>
    </source>
</evidence>
<dbReference type="Pfam" id="PF00560">
    <property type="entry name" value="LRR_1"/>
    <property type="match status" value="1"/>
</dbReference>